<proteinExistence type="predicted"/>
<dbReference type="Proteomes" id="UP000218231">
    <property type="component" value="Unassembled WGS sequence"/>
</dbReference>
<evidence type="ECO:0000313" key="3">
    <source>
        <dbReference type="Proteomes" id="UP000218231"/>
    </source>
</evidence>
<accession>A0A2A2JUH8</accession>
<feature type="compositionally biased region" description="Polar residues" evidence="1">
    <location>
        <begin position="33"/>
        <end position="46"/>
    </location>
</feature>
<evidence type="ECO:0000313" key="2">
    <source>
        <dbReference type="EMBL" id="PAV65219.1"/>
    </source>
</evidence>
<reference evidence="2 3" key="1">
    <citation type="journal article" date="2017" name="Curr. Biol.">
        <title>Genome architecture and evolution of a unichromosomal asexual nematode.</title>
        <authorList>
            <person name="Fradin H."/>
            <person name="Zegar C."/>
            <person name="Gutwein M."/>
            <person name="Lucas J."/>
            <person name="Kovtun M."/>
            <person name="Corcoran D."/>
            <person name="Baugh L.R."/>
            <person name="Kiontke K."/>
            <person name="Gunsalus K."/>
            <person name="Fitch D.H."/>
            <person name="Piano F."/>
        </authorList>
    </citation>
    <scope>NUCLEOTIDE SEQUENCE [LARGE SCALE GENOMIC DNA]</scope>
    <source>
        <strain evidence="2">PF1309</strain>
    </source>
</reference>
<dbReference type="AlphaFoldDB" id="A0A2A2JUH8"/>
<comment type="caution">
    <text evidence="2">The sequence shown here is derived from an EMBL/GenBank/DDBJ whole genome shotgun (WGS) entry which is preliminary data.</text>
</comment>
<evidence type="ECO:0000256" key="1">
    <source>
        <dbReference type="SAM" id="MobiDB-lite"/>
    </source>
</evidence>
<protein>
    <submittedName>
        <fullName evidence="2">Uncharacterized protein</fullName>
    </submittedName>
</protein>
<keyword evidence="3" id="KW-1185">Reference proteome</keyword>
<organism evidence="2 3">
    <name type="scientific">Diploscapter pachys</name>
    <dbReference type="NCBI Taxonomy" id="2018661"/>
    <lineage>
        <taxon>Eukaryota</taxon>
        <taxon>Metazoa</taxon>
        <taxon>Ecdysozoa</taxon>
        <taxon>Nematoda</taxon>
        <taxon>Chromadorea</taxon>
        <taxon>Rhabditida</taxon>
        <taxon>Rhabditina</taxon>
        <taxon>Rhabditomorpha</taxon>
        <taxon>Rhabditoidea</taxon>
        <taxon>Rhabditidae</taxon>
        <taxon>Diploscapter</taxon>
    </lineage>
</organism>
<name>A0A2A2JUH8_9BILA</name>
<sequence length="103" mass="11399">MSQMVPPVTAVAPRRNRAASLSDDESGEGRPFGSSSIHQTPASAGRSSLDLALHPLQTANDQNIFDKYVKQTTMIKTVCVRLRFHKEGKGTKNENQSKWAETW</sequence>
<feature type="region of interest" description="Disordered" evidence="1">
    <location>
        <begin position="1"/>
        <end position="49"/>
    </location>
</feature>
<gene>
    <name evidence="2" type="ORF">WR25_20739</name>
</gene>
<dbReference type="EMBL" id="LIAE01010217">
    <property type="protein sequence ID" value="PAV65219.1"/>
    <property type="molecule type" value="Genomic_DNA"/>
</dbReference>